<dbReference type="Proteomes" id="UP000324800">
    <property type="component" value="Unassembled WGS sequence"/>
</dbReference>
<proteinExistence type="predicted"/>
<comment type="caution">
    <text evidence="1">The sequence shown here is derived from an EMBL/GenBank/DDBJ whole genome shotgun (WGS) entry which is preliminary data.</text>
</comment>
<gene>
    <name evidence="1" type="ORF">EZS28_045911</name>
</gene>
<evidence type="ECO:0000313" key="1">
    <source>
        <dbReference type="EMBL" id="KAA6358562.1"/>
    </source>
</evidence>
<protein>
    <submittedName>
        <fullName evidence="1">Uncharacterized protein</fullName>
    </submittedName>
</protein>
<organism evidence="1 2">
    <name type="scientific">Streblomastix strix</name>
    <dbReference type="NCBI Taxonomy" id="222440"/>
    <lineage>
        <taxon>Eukaryota</taxon>
        <taxon>Metamonada</taxon>
        <taxon>Preaxostyla</taxon>
        <taxon>Oxymonadida</taxon>
        <taxon>Streblomastigidae</taxon>
        <taxon>Streblomastix</taxon>
    </lineage>
</organism>
<evidence type="ECO:0000313" key="2">
    <source>
        <dbReference type="Proteomes" id="UP000324800"/>
    </source>
</evidence>
<dbReference type="AlphaFoldDB" id="A0A5J4TL16"/>
<dbReference type="EMBL" id="SNRW01029683">
    <property type="protein sequence ID" value="KAA6358562.1"/>
    <property type="molecule type" value="Genomic_DNA"/>
</dbReference>
<sequence length="79" mass="9103">NEIRIQLYDKKPYPVLLRLRILNHPNSLVINDAIVSILHILLVGASITEITTVDPHFDIIIQCIGIEKIFEVFKKKLNK</sequence>
<accession>A0A5J4TL16</accession>
<name>A0A5J4TL16_9EUKA</name>
<reference evidence="1 2" key="1">
    <citation type="submission" date="2019-03" db="EMBL/GenBank/DDBJ databases">
        <title>Single cell metagenomics reveals metabolic interactions within the superorganism composed of flagellate Streblomastix strix and complex community of Bacteroidetes bacteria on its surface.</title>
        <authorList>
            <person name="Treitli S.C."/>
            <person name="Kolisko M."/>
            <person name="Husnik F."/>
            <person name="Keeling P."/>
            <person name="Hampl V."/>
        </authorList>
    </citation>
    <scope>NUCLEOTIDE SEQUENCE [LARGE SCALE GENOMIC DNA]</scope>
    <source>
        <strain evidence="1">ST1C</strain>
    </source>
</reference>
<feature type="non-terminal residue" evidence="1">
    <location>
        <position position="1"/>
    </location>
</feature>